<keyword evidence="2" id="KW-1185">Reference proteome</keyword>
<organism evidence="1 2">
    <name type="scientific">Dysgonomonas termitidis</name>
    <dbReference type="NCBI Taxonomy" id="1516126"/>
    <lineage>
        <taxon>Bacteria</taxon>
        <taxon>Pseudomonadati</taxon>
        <taxon>Bacteroidota</taxon>
        <taxon>Bacteroidia</taxon>
        <taxon>Bacteroidales</taxon>
        <taxon>Dysgonomonadaceae</taxon>
        <taxon>Dysgonomonas</taxon>
    </lineage>
</organism>
<accession>A0ABV9L4K1</accession>
<protein>
    <recommendedName>
        <fullName evidence="3">Phage major capsid protein</fullName>
    </recommendedName>
</protein>
<dbReference type="Proteomes" id="UP001596023">
    <property type="component" value="Unassembled WGS sequence"/>
</dbReference>
<name>A0ABV9L4K1_9BACT</name>
<evidence type="ECO:0000313" key="2">
    <source>
        <dbReference type="Proteomes" id="UP001596023"/>
    </source>
</evidence>
<dbReference type="EMBL" id="JBHSGN010000201">
    <property type="protein sequence ID" value="MFC4677167.1"/>
    <property type="molecule type" value="Genomic_DNA"/>
</dbReference>
<reference evidence="2" key="1">
    <citation type="journal article" date="2019" name="Int. J. Syst. Evol. Microbiol.">
        <title>The Global Catalogue of Microorganisms (GCM) 10K type strain sequencing project: providing services to taxonomists for standard genome sequencing and annotation.</title>
        <authorList>
            <consortium name="The Broad Institute Genomics Platform"/>
            <consortium name="The Broad Institute Genome Sequencing Center for Infectious Disease"/>
            <person name="Wu L."/>
            <person name="Ma J."/>
        </authorList>
    </citation>
    <scope>NUCLEOTIDE SEQUENCE [LARGE SCALE GENOMIC DNA]</scope>
    <source>
        <strain evidence="2">CCUG 66188</strain>
    </source>
</reference>
<sequence length="290" mass="32544">MSGLKKEVWINQLKERFYPDSSFLNYVKDFSALVDNDALNLAEAGIDPNVLINNTTYPIAVVKREDTPIRIELDLFETENSLVRRPEAIEYAYNQLESVIMGHRNVLKATTGAKAAHAYAPDENTVDTPVIQTTGEAYKGRKRMSFEDILYLKEYFDNANIPLENRFLVLNPAHLTDLISFDIKAFKSITDFVNGQPNRFAGFGMLQFSKTAYYDSDLKKKAFASVPMDGDGFCSFAFQGDEVMKADGDIHMYATMDDPKERAAIVGFDKRFVALPIRNKGIGAIVSTNA</sequence>
<evidence type="ECO:0000313" key="1">
    <source>
        <dbReference type="EMBL" id="MFC4677167.1"/>
    </source>
</evidence>
<evidence type="ECO:0008006" key="3">
    <source>
        <dbReference type="Google" id="ProtNLM"/>
    </source>
</evidence>
<comment type="caution">
    <text evidence="1">The sequence shown here is derived from an EMBL/GenBank/DDBJ whole genome shotgun (WGS) entry which is preliminary data.</text>
</comment>
<proteinExistence type="predicted"/>
<gene>
    <name evidence="1" type="ORF">ACFO6W_26160</name>
</gene>
<dbReference type="RefSeq" id="WP_380002085.1">
    <property type="nucleotide sequence ID" value="NZ_JBHSGN010000201.1"/>
</dbReference>